<protein>
    <recommendedName>
        <fullName evidence="3">SnoaL-like domain-containing protein</fullName>
    </recommendedName>
</protein>
<accession>S9QWM7</accession>
<sequence length="56" mass="6197">MGNIVVALGRSKGIHRATGKKMDAQFAHIWRVDAGKIVGFQQYIDTLQVWRAAQAS</sequence>
<dbReference type="PANTHER" id="PTHR41252">
    <property type="entry name" value="BLR2505 PROTEIN"/>
    <property type="match status" value="1"/>
</dbReference>
<dbReference type="Proteomes" id="UP000011682">
    <property type="component" value="Unassembled WGS sequence"/>
</dbReference>
<dbReference type="PANTHER" id="PTHR41252:SF1">
    <property type="entry name" value="BLR2505 PROTEIN"/>
    <property type="match status" value="1"/>
</dbReference>
<comment type="caution">
    <text evidence="1">The sequence shown here is derived from an EMBL/GenBank/DDBJ whole genome shotgun (WGS) entry which is preliminary data.</text>
</comment>
<evidence type="ECO:0000313" key="1">
    <source>
        <dbReference type="EMBL" id="EPX61063.1"/>
    </source>
</evidence>
<dbReference type="AlphaFoldDB" id="S9QWM7"/>
<reference evidence="1" key="1">
    <citation type="submission" date="2013-05" db="EMBL/GenBank/DDBJ databases">
        <title>Genome assembly of Cystobacter fuscus DSM 2262.</title>
        <authorList>
            <person name="Sharma G."/>
            <person name="Khatri I."/>
            <person name="Kaur C."/>
            <person name="Mayilraj S."/>
            <person name="Subramanian S."/>
        </authorList>
    </citation>
    <scope>NUCLEOTIDE SEQUENCE [LARGE SCALE GENOMIC DNA]</scope>
    <source>
        <strain evidence="1">DSM 2262</strain>
    </source>
</reference>
<dbReference type="EMBL" id="ANAH02000011">
    <property type="protein sequence ID" value="EPX61063.1"/>
    <property type="molecule type" value="Genomic_DNA"/>
</dbReference>
<evidence type="ECO:0008006" key="3">
    <source>
        <dbReference type="Google" id="ProtNLM"/>
    </source>
</evidence>
<dbReference type="InterPro" id="IPR032710">
    <property type="entry name" value="NTF2-like_dom_sf"/>
</dbReference>
<keyword evidence="2" id="KW-1185">Reference proteome</keyword>
<dbReference type="Gene3D" id="3.10.450.50">
    <property type="match status" value="1"/>
</dbReference>
<gene>
    <name evidence="1" type="ORF">D187_001715</name>
</gene>
<evidence type="ECO:0000313" key="2">
    <source>
        <dbReference type="Proteomes" id="UP000011682"/>
    </source>
</evidence>
<proteinExistence type="predicted"/>
<name>S9QWM7_CYSF2</name>
<dbReference type="SUPFAM" id="SSF54427">
    <property type="entry name" value="NTF2-like"/>
    <property type="match status" value="1"/>
</dbReference>
<organism evidence="1 2">
    <name type="scientific">Cystobacter fuscus (strain ATCC 25194 / DSM 2262 / NBRC 100088 / M29)</name>
    <dbReference type="NCBI Taxonomy" id="1242864"/>
    <lineage>
        <taxon>Bacteria</taxon>
        <taxon>Pseudomonadati</taxon>
        <taxon>Myxococcota</taxon>
        <taxon>Myxococcia</taxon>
        <taxon>Myxococcales</taxon>
        <taxon>Cystobacterineae</taxon>
        <taxon>Archangiaceae</taxon>
        <taxon>Cystobacter</taxon>
    </lineage>
</organism>